<gene>
    <name evidence="1" type="ORF">T459_30274</name>
</gene>
<comment type="caution">
    <text evidence="1">The sequence shown here is derived from an EMBL/GenBank/DDBJ whole genome shotgun (WGS) entry which is preliminary data.</text>
</comment>
<sequence>MVSYWKIFMTMGISKDFVRGTHEHGKRIPQTTTIKELDDLYEDYYQQWNHPDHIEIQERKINVKTVRKYQGMAEGYYSESQRKLAVRFGIEDIEREKRKEDEKKGCKVLSRSTSKRGLTLLQKMEELEIVEGEDIDYMLDR</sequence>
<evidence type="ECO:0000313" key="1">
    <source>
        <dbReference type="EMBL" id="PHT65849.1"/>
    </source>
</evidence>
<dbReference type="Proteomes" id="UP000222542">
    <property type="component" value="Unassembled WGS sequence"/>
</dbReference>
<evidence type="ECO:0000313" key="2">
    <source>
        <dbReference type="Proteomes" id="UP000222542"/>
    </source>
</evidence>
<organism evidence="1 2">
    <name type="scientific">Capsicum annuum</name>
    <name type="common">Capsicum pepper</name>
    <dbReference type="NCBI Taxonomy" id="4072"/>
    <lineage>
        <taxon>Eukaryota</taxon>
        <taxon>Viridiplantae</taxon>
        <taxon>Streptophyta</taxon>
        <taxon>Embryophyta</taxon>
        <taxon>Tracheophyta</taxon>
        <taxon>Spermatophyta</taxon>
        <taxon>Magnoliopsida</taxon>
        <taxon>eudicotyledons</taxon>
        <taxon>Gunneridae</taxon>
        <taxon>Pentapetalae</taxon>
        <taxon>asterids</taxon>
        <taxon>lamiids</taxon>
        <taxon>Solanales</taxon>
        <taxon>Solanaceae</taxon>
        <taxon>Solanoideae</taxon>
        <taxon>Capsiceae</taxon>
        <taxon>Capsicum</taxon>
    </lineage>
</organism>
<dbReference type="AlphaFoldDB" id="A0A2G2Y830"/>
<keyword evidence="2" id="KW-1185">Reference proteome</keyword>
<reference evidence="1 2" key="1">
    <citation type="journal article" date="2014" name="Nat. Genet.">
        <title>Genome sequence of the hot pepper provides insights into the evolution of pungency in Capsicum species.</title>
        <authorList>
            <person name="Kim S."/>
            <person name="Park M."/>
            <person name="Yeom S.I."/>
            <person name="Kim Y.M."/>
            <person name="Lee J.M."/>
            <person name="Lee H.A."/>
            <person name="Seo E."/>
            <person name="Choi J."/>
            <person name="Cheong K."/>
            <person name="Kim K.T."/>
            <person name="Jung K."/>
            <person name="Lee G.W."/>
            <person name="Oh S.K."/>
            <person name="Bae C."/>
            <person name="Kim S.B."/>
            <person name="Lee H.Y."/>
            <person name="Kim S.Y."/>
            <person name="Kim M.S."/>
            <person name="Kang B.C."/>
            <person name="Jo Y.D."/>
            <person name="Yang H.B."/>
            <person name="Jeong H.J."/>
            <person name="Kang W.H."/>
            <person name="Kwon J.K."/>
            <person name="Shin C."/>
            <person name="Lim J.Y."/>
            <person name="Park J.H."/>
            <person name="Huh J.H."/>
            <person name="Kim J.S."/>
            <person name="Kim B.D."/>
            <person name="Cohen O."/>
            <person name="Paran I."/>
            <person name="Suh M.C."/>
            <person name="Lee S.B."/>
            <person name="Kim Y.K."/>
            <person name="Shin Y."/>
            <person name="Noh S.J."/>
            <person name="Park J."/>
            <person name="Seo Y.S."/>
            <person name="Kwon S.Y."/>
            <person name="Kim H.A."/>
            <person name="Park J.M."/>
            <person name="Kim H.J."/>
            <person name="Choi S.B."/>
            <person name="Bosland P.W."/>
            <person name="Reeves G."/>
            <person name="Jo S.H."/>
            <person name="Lee B.W."/>
            <person name="Cho H.T."/>
            <person name="Choi H.S."/>
            <person name="Lee M.S."/>
            <person name="Yu Y."/>
            <person name="Do Choi Y."/>
            <person name="Park B.S."/>
            <person name="van Deynze A."/>
            <person name="Ashrafi H."/>
            <person name="Hill T."/>
            <person name="Kim W.T."/>
            <person name="Pai H.S."/>
            <person name="Ahn H.K."/>
            <person name="Yeam I."/>
            <person name="Giovannoni J.J."/>
            <person name="Rose J.K."/>
            <person name="Sorensen I."/>
            <person name="Lee S.J."/>
            <person name="Kim R.W."/>
            <person name="Choi I.Y."/>
            <person name="Choi B.S."/>
            <person name="Lim J.S."/>
            <person name="Lee Y.H."/>
            <person name="Choi D."/>
        </authorList>
    </citation>
    <scope>NUCLEOTIDE SEQUENCE [LARGE SCALE GENOMIC DNA]</scope>
    <source>
        <strain evidence="2">cv. CM334</strain>
    </source>
</reference>
<dbReference type="Gramene" id="PHT65849">
    <property type="protein sequence ID" value="PHT65849"/>
    <property type="gene ID" value="T459_30274"/>
</dbReference>
<reference evidence="1 2" key="2">
    <citation type="journal article" date="2017" name="Genome Biol.">
        <title>New reference genome sequences of hot pepper reveal the massive evolution of plant disease-resistance genes by retroduplication.</title>
        <authorList>
            <person name="Kim S."/>
            <person name="Park J."/>
            <person name="Yeom S.I."/>
            <person name="Kim Y.M."/>
            <person name="Seo E."/>
            <person name="Kim K.T."/>
            <person name="Kim M.S."/>
            <person name="Lee J.M."/>
            <person name="Cheong K."/>
            <person name="Shin H.S."/>
            <person name="Kim S.B."/>
            <person name="Han K."/>
            <person name="Lee J."/>
            <person name="Park M."/>
            <person name="Lee H.A."/>
            <person name="Lee H.Y."/>
            <person name="Lee Y."/>
            <person name="Oh S."/>
            <person name="Lee J.H."/>
            <person name="Choi E."/>
            <person name="Choi E."/>
            <person name="Lee S.E."/>
            <person name="Jeon J."/>
            <person name="Kim H."/>
            <person name="Choi G."/>
            <person name="Song H."/>
            <person name="Lee J."/>
            <person name="Lee S.C."/>
            <person name="Kwon J.K."/>
            <person name="Lee H.Y."/>
            <person name="Koo N."/>
            <person name="Hong Y."/>
            <person name="Kim R.W."/>
            <person name="Kang W.H."/>
            <person name="Huh J.H."/>
            <person name="Kang B.C."/>
            <person name="Yang T.J."/>
            <person name="Lee Y.H."/>
            <person name="Bennetzen J.L."/>
            <person name="Choi D."/>
        </authorList>
    </citation>
    <scope>NUCLEOTIDE SEQUENCE [LARGE SCALE GENOMIC DNA]</scope>
    <source>
        <strain evidence="2">cv. CM334</strain>
    </source>
</reference>
<dbReference type="PANTHER" id="PTHR35461:SF9">
    <property type="entry name" value="OVATE DOMAIN-CONTAINING PROTEIN"/>
    <property type="match status" value="1"/>
</dbReference>
<accession>A0A2G2Y830</accession>
<name>A0A2G2Y830_CAPAN</name>
<dbReference type="PANTHER" id="PTHR35461">
    <property type="entry name" value="BNAANNG14610D PROTEIN"/>
    <property type="match status" value="1"/>
</dbReference>
<protein>
    <submittedName>
        <fullName evidence="1">Uncharacterized protein</fullName>
    </submittedName>
</protein>
<proteinExistence type="predicted"/>
<dbReference type="EMBL" id="AYRZ02000012">
    <property type="protein sequence ID" value="PHT65849.1"/>
    <property type="molecule type" value="Genomic_DNA"/>
</dbReference>